<dbReference type="Pfam" id="PF01284">
    <property type="entry name" value="MARVEL"/>
    <property type="match status" value="1"/>
</dbReference>
<accession>A0A9Q1E9A5</accession>
<evidence type="ECO:0000256" key="2">
    <source>
        <dbReference type="ARBA" id="ARBA00022692"/>
    </source>
</evidence>
<name>A0A9Q1E9A5_SYNKA</name>
<dbReference type="InterPro" id="IPR050578">
    <property type="entry name" value="MARVEL-CKLF_proteins"/>
</dbReference>
<reference evidence="8" key="1">
    <citation type="journal article" date="2023" name="Science">
        <title>Genome structures resolve the early diversification of teleost fishes.</title>
        <authorList>
            <person name="Parey E."/>
            <person name="Louis A."/>
            <person name="Montfort J."/>
            <person name="Bouchez O."/>
            <person name="Roques C."/>
            <person name="Iampietro C."/>
            <person name="Lluch J."/>
            <person name="Castinel A."/>
            <person name="Donnadieu C."/>
            <person name="Desvignes T."/>
            <person name="Floi Bucao C."/>
            <person name="Jouanno E."/>
            <person name="Wen M."/>
            <person name="Mejri S."/>
            <person name="Dirks R."/>
            <person name="Jansen H."/>
            <person name="Henkel C."/>
            <person name="Chen W.J."/>
            <person name="Zahm M."/>
            <person name="Cabau C."/>
            <person name="Klopp C."/>
            <person name="Thompson A.W."/>
            <person name="Robinson-Rechavi M."/>
            <person name="Braasch I."/>
            <person name="Lecointre G."/>
            <person name="Bobe J."/>
            <person name="Postlethwait J.H."/>
            <person name="Berthelot C."/>
            <person name="Roest Crollius H."/>
            <person name="Guiguen Y."/>
        </authorList>
    </citation>
    <scope>NUCLEOTIDE SEQUENCE</scope>
    <source>
        <strain evidence="8">WJC10195</strain>
    </source>
</reference>
<keyword evidence="2 5" id="KW-0812">Transmembrane</keyword>
<keyword evidence="3 6" id="KW-1133">Transmembrane helix</keyword>
<comment type="subcellular location">
    <subcellularLocation>
        <location evidence="1">Membrane</location>
        <topology evidence="1">Multi-pass membrane protein</topology>
    </subcellularLocation>
</comment>
<feature type="transmembrane region" description="Helical" evidence="6">
    <location>
        <begin position="66"/>
        <end position="85"/>
    </location>
</feature>
<organism evidence="8 9">
    <name type="scientific">Synaphobranchus kaupii</name>
    <name type="common">Kaup's arrowtooth eel</name>
    <dbReference type="NCBI Taxonomy" id="118154"/>
    <lineage>
        <taxon>Eukaryota</taxon>
        <taxon>Metazoa</taxon>
        <taxon>Chordata</taxon>
        <taxon>Craniata</taxon>
        <taxon>Vertebrata</taxon>
        <taxon>Euteleostomi</taxon>
        <taxon>Actinopterygii</taxon>
        <taxon>Neopterygii</taxon>
        <taxon>Teleostei</taxon>
        <taxon>Anguilliformes</taxon>
        <taxon>Synaphobranchidae</taxon>
        <taxon>Synaphobranchus</taxon>
    </lineage>
</organism>
<evidence type="ECO:0000256" key="6">
    <source>
        <dbReference type="SAM" id="Phobius"/>
    </source>
</evidence>
<protein>
    <recommendedName>
        <fullName evidence="7">MARVEL domain-containing protein</fullName>
    </recommendedName>
</protein>
<evidence type="ECO:0000256" key="3">
    <source>
        <dbReference type="ARBA" id="ARBA00022989"/>
    </source>
</evidence>
<evidence type="ECO:0000256" key="5">
    <source>
        <dbReference type="PROSITE-ProRule" id="PRU00581"/>
    </source>
</evidence>
<gene>
    <name evidence="8" type="ORF">SKAU_G00402230</name>
</gene>
<evidence type="ECO:0000259" key="7">
    <source>
        <dbReference type="PROSITE" id="PS51225"/>
    </source>
</evidence>
<feature type="transmembrane region" description="Helical" evidence="6">
    <location>
        <begin position="121"/>
        <end position="140"/>
    </location>
</feature>
<dbReference type="InterPro" id="IPR008253">
    <property type="entry name" value="Marvel"/>
</dbReference>
<evidence type="ECO:0000313" key="9">
    <source>
        <dbReference type="Proteomes" id="UP001152622"/>
    </source>
</evidence>
<keyword evidence="9" id="KW-1185">Reference proteome</keyword>
<evidence type="ECO:0000256" key="4">
    <source>
        <dbReference type="ARBA" id="ARBA00023136"/>
    </source>
</evidence>
<dbReference type="EMBL" id="JAINUF010000021">
    <property type="protein sequence ID" value="KAJ8334584.1"/>
    <property type="molecule type" value="Genomic_DNA"/>
</dbReference>
<sequence>MSHTVVTTTTTSTSDGRILNVPFIQSLQGMLRIAQVMVLLIAFLFVRCAPDWPYFYAYRFFEAVTLWFFFVLLIFLVMHMFRLHGKAPCINWVVTEFLNYALGTLLVFIASIVAAAQSWGLLSLITASIFGFIGTILMGISTRKLYKVTYGSQQTSAAV</sequence>
<evidence type="ECO:0000313" key="8">
    <source>
        <dbReference type="EMBL" id="KAJ8334584.1"/>
    </source>
</evidence>
<dbReference type="PROSITE" id="PS51225">
    <property type="entry name" value="MARVEL"/>
    <property type="match status" value="1"/>
</dbReference>
<dbReference type="AlphaFoldDB" id="A0A9Q1E9A5"/>
<feature type="transmembrane region" description="Helical" evidence="6">
    <location>
        <begin position="97"/>
        <end position="115"/>
    </location>
</feature>
<dbReference type="GO" id="GO:0016020">
    <property type="term" value="C:membrane"/>
    <property type="evidence" value="ECO:0007669"/>
    <property type="project" value="UniProtKB-SubCell"/>
</dbReference>
<keyword evidence="4 5" id="KW-0472">Membrane</keyword>
<dbReference type="PANTHER" id="PTHR22776">
    <property type="entry name" value="MARVEL-CONTAINING POTENTIAL LIPID RAFT-ASSOCIATED PROTEIN"/>
    <property type="match status" value="1"/>
</dbReference>
<proteinExistence type="predicted"/>
<feature type="transmembrane region" description="Helical" evidence="6">
    <location>
        <begin position="29"/>
        <end position="46"/>
    </location>
</feature>
<feature type="domain" description="MARVEL" evidence="7">
    <location>
        <begin position="23"/>
        <end position="150"/>
    </location>
</feature>
<evidence type="ECO:0000256" key="1">
    <source>
        <dbReference type="ARBA" id="ARBA00004141"/>
    </source>
</evidence>
<comment type="caution">
    <text evidence="8">The sequence shown here is derived from an EMBL/GenBank/DDBJ whole genome shotgun (WGS) entry which is preliminary data.</text>
</comment>
<dbReference type="Proteomes" id="UP001152622">
    <property type="component" value="Chromosome 21"/>
</dbReference>
<dbReference type="OrthoDB" id="5982489at2759"/>
<dbReference type="PANTHER" id="PTHR22776:SF89">
    <property type="entry name" value="CKLF-LIKE MARVEL TRANSMEMBRANE DOMAIN-CONTAINING PROTEIN 7"/>
    <property type="match status" value="1"/>
</dbReference>